<reference evidence="3 4" key="1">
    <citation type="submission" date="2020-02" db="EMBL/GenBank/DDBJ databases">
        <title>Acidophilic actinobacteria isolated from forest soil.</title>
        <authorList>
            <person name="Golinska P."/>
        </authorList>
    </citation>
    <scope>NUCLEOTIDE SEQUENCE [LARGE SCALE GENOMIC DNA]</scope>
    <source>
        <strain evidence="3 4">NL8</strain>
    </source>
</reference>
<accession>A0ABS5KS55</accession>
<keyword evidence="4" id="KW-1185">Reference proteome</keyword>
<comment type="caution">
    <text evidence="3">The sequence shown here is derived from an EMBL/GenBank/DDBJ whole genome shotgun (WGS) entry which is preliminary data.</text>
</comment>
<dbReference type="RefSeq" id="WP_212010463.1">
    <property type="nucleotide sequence ID" value="NZ_JAAFYZ010000058.1"/>
</dbReference>
<dbReference type="SUPFAM" id="SSF53067">
    <property type="entry name" value="Actin-like ATPase domain"/>
    <property type="match status" value="2"/>
</dbReference>
<dbReference type="EMBL" id="JAAFYZ010000058">
    <property type="protein sequence ID" value="MBS2548885.1"/>
    <property type="molecule type" value="Genomic_DNA"/>
</dbReference>
<evidence type="ECO:0000313" key="3">
    <source>
        <dbReference type="EMBL" id="MBS2548885.1"/>
    </source>
</evidence>
<sequence>MPSASPAASAPTPAVPAAGPDRAAAGAAPRRQAARTGVVLGVEAGSTLVEAVVATVGGEVIGRGRSALANPTALPIPDVVAHLSDAVRQAMGTVTPASVAGVVVGAAGILRYSRGSSAEALAKTWVDAGLTCPVLVVADAVTAFAAGTPRPSGSVLIAGVGSIAARVEGEEVTARIDGNGWLVGDDGSGFWIGRQAVRAVFAALDGRGEPTLLAGAVLSTVTDDVVPQSTGEQIAALRDAVYDGPPIALAALAPLVSAAATAGDRVAQRIVDRAVSLLMATATALTGDNSEEPLVLAGSLLTAPGPIGAEVQRRLAEHHGGTPLIAAPGAVGAAWLAARVMEPGIDAGVHARLAAGAGAGCQE</sequence>
<feature type="domain" description="ATPase BadF/BadG/BcrA/BcrD type" evidence="2">
    <location>
        <begin position="40"/>
        <end position="337"/>
    </location>
</feature>
<evidence type="ECO:0000313" key="4">
    <source>
        <dbReference type="Proteomes" id="UP000730482"/>
    </source>
</evidence>
<dbReference type="InterPro" id="IPR002731">
    <property type="entry name" value="ATPase_BadF"/>
</dbReference>
<dbReference type="GO" id="GO:0016301">
    <property type="term" value="F:kinase activity"/>
    <property type="evidence" value="ECO:0007669"/>
    <property type="project" value="UniProtKB-KW"/>
</dbReference>
<proteinExistence type="predicted"/>
<dbReference type="PANTHER" id="PTHR43190">
    <property type="entry name" value="N-ACETYL-D-GLUCOSAMINE KINASE"/>
    <property type="match status" value="1"/>
</dbReference>
<dbReference type="PANTHER" id="PTHR43190:SF3">
    <property type="entry name" value="N-ACETYL-D-GLUCOSAMINE KINASE"/>
    <property type="match status" value="1"/>
</dbReference>
<name>A0ABS5KS55_9ACTN</name>
<dbReference type="Proteomes" id="UP000730482">
    <property type="component" value="Unassembled WGS sequence"/>
</dbReference>
<organism evidence="3 4">
    <name type="scientific">Catenulispora pinistramenti</name>
    <dbReference type="NCBI Taxonomy" id="2705254"/>
    <lineage>
        <taxon>Bacteria</taxon>
        <taxon>Bacillati</taxon>
        <taxon>Actinomycetota</taxon>
        <taxon>Actinomycetes</taxon>
        <taxon>Catenulisporales</taxon>
        <taxon>Catenulisporaceae</taxon>
        <taxon>Catenulispora</taxon>
    </lineage>
</organism>
<dbReference type="Pfam" id="PF01869">
    <property type="entry name" value="BcrAD_BadFG"/>
    <property type="match status" value="1"/>
</dbReference>
<dbReference type="InterPro" id="IPR052519">
    <property type="entry name" value="Euk-type_GlcNAc_Kinase"/>
</dbReference>
<keyword evidence="3" id="KW-0418">Kinase</keyword>
<protein>
    <submittedName>
        <fullName evidence="3">N-acetylglucosamine kinase</fullName>
    </submittedName>
</protein>
<evidence type="ECO:0000256" key="1">
    <source>
        <dbReference type="SAM" id="MobiDB-lite"/>
    </source>
</evidence>
<keyword evidence="3" id="KW-0808">Transferase</keyword>
<dbReference type="Gene3D" id="3.30.420.40">
    <property type="match status" value="2"/>
</dbReference>
<gene>
    <name evidence="3" type="ORF">KGQ19_18625</name>
</gene>
<dbReference type="InterPro" id="IPR043129">
    <property type="entry name" value="ATPase_NBD"/>
</dbReference>
<evidence type="ECO:0000259" key="2">
    <source>
        <dbReference type="Pfam" id="PF01869"/>
    </source>
</evidence>
<feature type="region of interest" description="Disordered" evidence="1">
    <location>
        <begin position="1"/>
        <end position="29"/>
    </location>
</feature>